<evidence type="ECO:0000313" key="14">
    <source>
        <dbReference type="EMBL" id="GAA0369513.1"/>
    </source>
</evidence>
<evidence type="ECO:0000256" key="12">
    <source>
        <dbReference type="SAM" id="Phobius"/>
    </source>
</evidence>
<dbReference type="Proteomes" id="UP001501166">
    <property type="component" value="Unassembled WGS sequence"/>
</dbReference>
<evidence type="ECO:0000256" key="1">
    <source>
        <dbReference type="ARBA" id="ARBA00000085"/>
    </source>
</evidence>
<keyword evidence="11" id="KW-0175">Coiled coil</keyword>
<proteinExistence type="predicted"/>
<evidence type="ECO:0000256" key="6">
    <source>
        <dbReference type="ARBA" id="ARBA00022692"/>
    </source>
</evidence>
<dbReference type="InterPro" id="IPR036890">
    <property type="entry name" value="HATPase_C_sf"/>
</dbReference>
<evidence type="ECO:0000256" key="5">
    <source>
        <dbReference type="ARBA" id="ARBA00022679"/>
    </source>
</evidence>
<dbReference type="Gene3D" id="3.30.565.10">
    <property type="entry name" value="Histidine kinase-like ATPase, C-terminal domain"/>
    <property type="match status" value="1"/>
</dbReference>
<dbReference type="InterPro" id="IPR004358">
    <property type="entry name" value="Sig_transdc_His_kin-like_C"/>
</dbReference>
<evidence type="ECO:0000256" key="9">
    <source>
        <dbReference type="ARBA" id="ARBA00023012"/>
    </source>
</evidence>
<sequence length="332" mass="38810">MQLIKNKWLKPFIKAVLPQLYILGIVIGVFAVLIFLTRAPFYFFWYATQLSIFIWLCSLIIQWLAFKQRIERMEQLRSDDLELEQVSSLDDAYEAQYKKLEAEYIKYKEETRLKEKEQMDYFTLWLHQIKTPLSAMSLILEREASESPEKKQMELELISLNNYTHMALNYLKLEETGKELDLEKIKLDSVIKETIKKYSVLFIYNNISIDYSAIQTKVLTDRKWLQVLLEQLLSNSLKYTPAGTIRIYMASPEQLVIEDTGSGIRKEDLPKIFDKGYTGRDGRLHNKSTGLGLFLSQMVCRRLGHTLTIESEVGKGTKAIINFYRPDVPVFD</sequence>
<evidence type="ECO:0000259" key="13">
    <source>
        <dbReference type="PROSITE" id="PS50109"/>
    </source>
</evidence>
<dbReference type="EMBL" id="BAAACW010000139">
    <property type="protein sequence ID" value="GAA0369513.1"/>
    <property type="molecule type" value="Genomic_DNA"/>
</dbReference>
<keyword evidence="7 14" id="KW-0418">Kinase</keyword>
<dbReference type="PANTHER" id="PTHR45453:SF2">
    <property type="entry name" value="HISTIDINE KINASE"/>
    <property type="match status" value="1"/>
</dbReference>
<evidence type="ECO:0000256" key="2">
    <source>
        <dbReference type="ARBA" id="ARBA00004651"/>
    </source>
</evidence>
<name>A0ABN0XPG3_9LACT</name>
<dbReference type="EC" id="2.7.13.3" evidence="3"/>
<dbReference type="PRINTS" id="PR00344">
    <property type="entry name" value="BCTRLSENSOR"/>
</dbReference>
<gene>
    <name evidence="14" type="ORF">GCM10008932_21460</name>
</gene>
<dbReference type="SUPFAM" id="SSF55874">
    <property type="entry name" value="ATPase domain of HSP90 chaperone/DNA topoisomerase II/histidine kinase"/>
    <property type="match status" value="1"/>
</dbReference>
<protein>
    <recommendedName>
        <fullName evidence="3">histidine kinase</fullName>
        <ecNumber evidence="3">2.7.13.3</ecNumber>
    </recommendedName>
</protein>
<evidence type="ECO:0000256" key="8">
    <source>
        <dbReference type="ARBA" id="ARBA00022989"/>
    </source>
</evidence>
<reference evidence="14 15" key="1">
    <citation type="journal article" date="2019" name="Int. J. Syst. Evol. Microbiol.">
        <title>The Global Catalogue of Microorganisms (GCM) 10K type strain sequencing project: providing services to taxonomists for standard genome sequencing and annotation.</title>
        <authorList>
            <consortium name="The Broad Institute Genomics Platform"/>
            <consortium name="The Broad Institute Genome Sequencing Center for Infectious Disease"/>
            <person name="Wu L."/>
            <person name="Ma J."/>
        </authorList>
    </citation>
    <scope>NUCLEOTIDE SEQUENCE [LARGE SCALE GENOMIC DNA]</scope>
    <source>
        <strain evidence="14 15">JCM 12662</strain>
    </source>
</reference>
<keyword evidence="5" id="KW-0808">Transferase</keyword>
<dbReference type="PANTHER" id="PTHR45453">
    <property type="entry name" value="PHOSPHATE REGULON SENSOR PROTEIN PHOR"/>
    <property type="match status" value="1"/>
</dbReference>
<dbReference type="GO" id="GO:0016301">
    <property type="term" value="F:kinase activity"/>
    <property type="evidence" value="ECO:0007669"/>
    <property type="project" value="UniProtKB-KW"/>
</dbReference>
<dbReference type="InterPro" id="IPR003594">
    <property type="entry name" value="HATPase_dom"/>
</dbReference>
<keyword evidence="4" id="KW-1003">Cell membrane</keyword>
<accession>A0ABN0XPG3</accession>
<evidence type="ECO:0000256" key="10">
    <source>
        <dbReference type="ARBA" id="ARBA00023136"/>
    </source>
</evidence>
<feature type="transmembrane region" description="Helical" evidence="12">
    <location>
        <begin position="20"/>
        <end position="37"/>
    </location>
</feature>
<evidence type="ECO:0000256" key="3">
    <source>
        <dbReference type="ARBA" id="ARBA00012438"/>
    </source>
</evidence>
<feature type="transmembrane region" description="Helical" evidence="12">
    <location>
        <begin position="43"/>
        <end position="66"/>
    </location>
</feature>
<dbReference type="InterPro" id="IPR050351">
    <property type="entry name" value="BphY/WalK/GraS-like"/>
</dbReference>
<keyword evidence="8 12" id="KW-1133">Transmembrane helix</keyword>
<dbReference type="SMART" id="SM00387">
    <property type="entry name" value="HATPase_c"/>
    <property type="match status" value="1"/>
</dbReference>
<comment type="subcellular location">
    <subcellularLocation>
        <location evidence="2">Cell membrane</location>
        <topology evidence="2">Multi-pass membrane protein</topology>
    </subcellularLocation>
</comment>
<dbReference type="RefSeq" id="WP_343756535.1">
    <property type="nucleotide sequence ID" value="NZ_BAAACW010000139.1"/>
</dbReference>
<comment type="caution">
    <text evidence="14">The sequence shown here is derived from an EMBL/GenBank/DDBJ whole genome shotgun (WGS) entry which is preliminary data.</text>
</comment>
<organism evidence="14 15">
    <name type="scientific">Alkalibacterium iburiense</name>
    <dbReference type="NCBI Taxonomy" id="290589"/>
    <lineage>
        <taxon>Bacteria</taxon>
        <taxon>Bacillati</taxon>
        <taxon>Bacillota</taxon>
        <taxon>Bacilli</taxon>
        <taxon>Lactobacillales</taxon>
        <taxon>Carnobacteriaceae</taxon>
        <taxon>Alkalibacterium</taxon>
    </lineage>
</organism>
<keyword evidence="9" id="KW-0902">Two-component regulatory system</keyword>
<evidence type="ECO:0000256" key="7">
    <source>
        <dbReference type="ARBA" id="ARBA00022777"/>
    </source>
</evidence>
<keyword evidence="6 12" id="KW-0812">Transmembrane</keyword>
<keyword evidence="10 12" id="KW-0472">Membrane</keyword>
<evidence type="ECO:0000313" key="15">
    <source>
        <dbReference type="Proteomes" id="UP001501166"/>
    </source>
</evidence>
<dbReference type="Pfam" id="PF02518">
    <property type="entry name" value="HATPase_c"/>
    <property type="match status" value="1"/>
</dbReference>
<evidence type="ECO:0000256" key="4">
    <source>
        <dbReference type="ARBA" id="ARBA00022475"/>
    </source>
</evidence>
<evidence type="ECO:0000256" key="11">
    <source>
        <dbReference type="SAM" id="Coils"/>
    </source>
</evidence>
<keyword evidence="15" id="KW-1185">Reference proteome</keyword>
<dbReference type="PROSITE" id="PS50109">
    <property type="entry name" value="HIS_KIN"/>
    <property type="match status" value="1"/>
</dbReference>
<dbReference type="InterPro" id="IPR005467">
    <property type="entry name" value="His_kinase_dom"/>
</dbReference>
<feature type="coiled-coil region" evidence="11">
    <location>
        <begin position="83"/>
        <end position="117"/>
    </location>
</feature>
<feature type="domain" description="Histidine kinase" evidence="13">
    <location>
        <begin position="124"/>
        <end position="327"/>
    </location>
</feature>
<comment type="catalytic activity">
    <reaction evidence="1">
        <text>ATP + protein L-histidine = ADP + protein N-phospho-L-histidine.</text>
        <dbReference type="EC" id="2.7.13.3"/>
    </reaction>
</comment>